<keyword evidence="3" id="KW-0813">Transport</keyword>
<comment type="similarity">
    <text evidence="2 11">Belongs to the sodium:solute symporter (SSF) (TC 2.A.21) family.</text>
</comment>
<keyword evidence="7" id="KW-0915">Sodium</keyword>
<sequence>MTVSVSTQFPFTVSGKENHIVSYEDRYLELRYNKYMRLLGTMMFMTLTANIIYWYCNLFSIPGFESSVFTGFQLWGSVVTTGLVCTFYCTLGGLKAVVWTDVFQFLLMIGGFLAVIIRTVVIKGGFGPIIDDARRGGRLRYWE</sequence>
<comment type="caution">
    <text evidence="13">The sequence shown here is derived from an EMBL/GenBank/DDBJ whole genome shotgun (WGS) entry which is preliminary data.</text>
</comment>
<dbReference type="InterPro" id="IPR001734">
    <property type="entry name" value="Na/solute_symporter"/>
</dbReference>
<evidence type="ECO:0000313" key="14">
    <source>
        <dbReference type="Proteomes" id="UP000826234"/>
    </source>
</evidence>
<keyword evidence="10" id="KW-0739">Sodium transport</keyword>
<evidence type="ECO:0000256" key="12">
    <source>
        <dbReference type="SAM" id="Phobius"/>
    </source>
</evidence>
<dbReference type="Gene3D" id="1.20.1730.10">
    <property type="entry name" value="Sodium/glucose cotransporter"/>
    <property type="match status" value="1"/>
</dbReference>
<evidence type="ECO:0000256" key="11">
    <source>
        <dbReference type="RuleBase" id="RU362091"/>
    </source>
</evidence>
<keyword evidence="4" id="KW-1003">Cell membrane</keyword>
<dbReference type="EMBL" id="JAIPUX010005290">
    <property type="protein sequence ID" value="KAH0616789.1"/>
    <property type="molecule type" value="Genomic_DNA"/>
</dbReference>
<protein>
    <submittedName>
        <fullName evidence="13">Uncharacterized protein</fullName>
    </submittedName>
</protein>
<evidence type="ECO:0000256" key="2">
    <source>
        <dbReference type="ARBA" id="ARBA00006434"/>
    </source>
</evidence>
<evidence type="ECO:0000313" key="13">
    <source>
        <dbReference type="EMBL" id="KAH0616789.1"/>
    </source>
</evidence>
<name>A0ABQ7SHI3_PHRPL</name>
<evidence type="ECO:0000256" key="8">
    <source>
        <dbReference type="ARBA" id="ARBA00023065"/>
    </source>
</evidence>
<keyword evidence="8" id="KW-0406">Ion transport</keyword>
<dbReference type="InterPro" id="IPR038377">
    <property type="entry name" value="Na/Glc_symporter_sf"/>
</dbReference>
<keyword evidence="5 12" id="KW-0812">Transmembrane</keyword>
<proteinExistence type="inferred from homology"/>
<feature type="transmembrane region" description="Helical" evidence="12">
    <location>
        <begin position="105"/>
        <end position="126"/>
    </location>
</feature>
<keyword evidence="6 12" id="KW-1133">Transmembrane helix</keyword>
<evidence type="ECO:0000256" key="4">
    <source>
        <dbReference type="ARBA" id="ARBA00022475"/>
    </source>
</evidence>
<evidence type="ECO:0000256" key="7">
    <source>
        <dbReference type="ARBA" id="ARBA00023053"/>
    </source>
</evidence>
<dbReference type="PROSITE" id="PS50283">
    <property type="entry name" value="NA_SOLUT_SYMP_3"/>
    <property type="match status" value="1"/>
</dbReference>
<dbReference type="Proteomes" id="UP000826234">
    <property type="component" value="Unassembled WGS sequence"/>
</dbReference>
<dbReference type="InterPro" id="IPR051163">
    <property type="entry name" value="Sodium:Solute_Symporter_SSF"/>
</dbReference>
<evidence type="ECO:0000256" key="9">
    <source>
        <dbReference type="ARBA" id="ARBA00023136"/>
    </source>
</evidence>
<evidence type="ECO:0000256" key="1">
    <source>
        <dbReference type="ARBA" id="ARBA00004651"/>
    </source>
</evidence>
<keyword evidence="9 12" id="KW-0472">Membrane</keyword>
<feature type="transmembrane region" description="Helical" evidence="12">
    <location>
        <begin position="35"/>
        <end position="55"/>
    </location>
</feature>
<evidence type="ECO:0000256" key="5">
    <source>
        <dbReference type="ARBA" id="ARBA00022692"/>
    </source>
</evidence>
<gene>
    <name evidence="13" type="ORF">JD844_028179</name>
</gene>
<organism evidence="13 14">
    <name type="scientific">Phrynosoma platyrhinos</name>
    <name type="common">Desert horned lizard</name>
    <dbReference type="NCBI Taxonomy" id="52577"/>
    <lineage>
        <taxon>Eukaryota</taxon>
        <taxon>Metazoa</taxon>
        <taxon>Chordata</taxon>
        <taxon>Craniata</taxon>
        <taxon>Vertebrata</taxon>
        <taxon>Euteleostomi</taxon>
        <taxon>Lepidosauria</taxon>
        <taxon>Squamata</taxon>
        <taxon>Bifurcata</taxon>
        <taxon>Unidentata</taxon>
        <taxon>Episquamata</taxon>
        <taxon>Toxicofera</taxon>
        <taxon>Iguania</taxon>
        <taxon>Phrynosomatidae</taxon>
        <taxon>Phrynosomatinae</taxon>
        <taxon>Phrynosoma</taxon>
    </lineage>
</organism>
<dbReference type="PANTHER" id="PTHR42985:SF10">
    <property type="entry name" value="SODIUM-COUPLED MONOCARBOXYLATE TRANSPORTER 1"/>
    <property type="match status" value="1"/>
</dbReference>
<evidence type="ECO:0000256" key="3">
    <source>
        <dbReference type="ARBA" id="ARBA00022448"/>
    </source>
</evidence>
<evidence type="ECO:0000256" key="6">
    <source>
        <dbReference type="ARBA" id="ARBA00022989"/>
    </source>
</evidence>
<dbReference type="PANTHER" id="PTHR42985">
    <property type="entry name" value="SODIUM-COUPLED MONOCARBOXYLATE TRANSPORTER"/>
    <property type="match status" value="1"/>
</dbReference>
<keyword evidence="14" id="KW-1185">Reference proteome</keyword>
<reference evidence="13 14" key="1">
    <citation type="journal article" date="2022" name="Gigascience">
        <title>A chromosome-level genome assembly and annotation of the desert horned lizard, Phrynosoma platyrhinos, provides insight into chromosomal rearrangements among reptiles.</title>
        <authorList>
            <person name="Koochekian N."/>
            <person name="Ascanio A."/>
            <person name="Farleigh K."/>
            <person name="Card D.C."/>
            <person name="Schield D.R."/>
            <person name="Castoe T.A."/>
            <person name="Jezkova T."/>
        </authorList>
    </citation>
    <scope>NUCLEOTIDE SEQUENCE [LARGE SCALE GENOMIC DNA]</scope>
    <source>
        <strain evidence="13">NK-2021</strain>
    </source>
</reference>
<dbReference type="Pfam" id="PF00474">
    <property type="entry name" value="SSF"/>
    <property type="match status" value="1"/>
</dbReference>
<evidence type="ECO:0000256" key="10">
    <source>
        <dbReference type="ARBA" id="ARBA00023201"/>
    </source>
</evidence>
<comment type="subcellular location">
    <subcellularLocation>
        <location evidence="1">Cell membrane</location>
        <topology evidence="1">Multi-pass membrane protein</topology>
    </subcellularLocation>
</comment>
<feature type="transmembrane region" description="Helical" evidence="12">
    <location>
        <begin position="75"/>
        <end position="98"/>
    </location>
</feature>
<accession>A0ABQ7SHI3</accession>